<evidence type="ECO:0000259" key="7">
    <source>
        <dbReference type="PROSITE" id="PS50850"/>
    </source>
</evidence>
<dbReference type="GO" id="GO:0022857">
    <property type="term" value="F:transmembrane transporter activity"/>
    <property type="evidence" value="ECO:0007669"/>
    <property type="project" value="InterPro"/>
</dbReference>
<feature type="transmembrane region" description="Helical" evidence="6">
    <location>
        <begin position="468"/>
        <end position="491"/>
    </location>
</feature>
<proteinExistence type="predicted"/>
<evidence type="ECO:0000256" key="2">
    <source>
        <dbReference type="ARBA" id="ARBA00022448"/>
    </source>
</evidence>
<dbReference type="AlphaFoldDB" id="A0A081FWX7"/>
<dbReference type="InterPro" id="IPR036259">
    <property type="entry name" value="MFS_trans_sf"/>
</dbReference>
<feature type="transmembrane region" description="Helical" evidence="6">
    <location>
        <begin position="191"/>
        <end position="212"/>
    </location>
</feature>
<reference evidence="8 9" key="1">
    <citation type="submission" date="2014-04" db="EMBL/GenBank/DDBJ databases">
        <title>Marinobacterium kochiensis sp. nov., isolated from sediment sample collected from Kochi backwaters in Kerala, India.</title>
        <authorList>
            <person name="Singh A."/>
            <person name="Pinnaka A.K."/>
        </authorList>
    </citation>
    <scope>NUCLEOTIDE SEQUENCE [LARGE SCALE GENOMIC DNA]</scope>
    <source>
        <strain evidence="8 9">AK27</strain>
    </source>
</reference>
<feature type="transmembrane region" description="Helical" evidence="6">
    <location>
        <begin position="161"/>
        <end position="179"/>
    </location>
</feature>
<dbReference type="RefSeq" id="WP_036188789.1">
    <property type="nucleotide sequence ID" value="NZ_JMQN01000040.1"/>
</dbReference>
<dbReference type="GO" id="GO:0016020">
    <property type="term" value="C:membrane"/>
    <property type="evidence" value="ECO:0007669"/>
    <property type="project" value="UniProtKB-SubCell"/>
</dbReference>
<name>A0A081FWX7_9GAMM</name>
<dbReference type="PANTHER" id="PTHR42718:SF9">
    <property type="entry name" value="MAJOR FACILITATOR SUPERFAMILY MULTIDRUG TRANSPORTER MFSC"/>
    <property type="match status" value="1"/>
</dbReference>
<evidence type="ECO:0000256" key="4">
    <source>
        <dbReference type="ARBA" id="ARBA00022989"/>
    </source>
</evidence>
<feature type="transmembrane region" description="Helical" evidence="6">
    <location>
        <begin position="291"/>
        <end position="314"/>
    </location>
</feature>
<feature type="domain" description="Major facilitator superfamily (MFS) profile" evidence="7">
    <location>
        <begin position="6"/>
        <end position="494"/>
    </location>
</feature>
<evidence type="ECO:0000313" key="8">
    <source>
        <dbReference type="EMBL" id="KEA63032.1"/>
    </source>
</evidence>
<feature type="transmembrane region" description="Helical" evidence="6">
    <location>
        <begin position="72"/>
        <end position="91"/>
    </location>
</feature>
<keyword evidence="5 6" id="KW-0472">Membrane</keyword>
<dbReference type="Proteomes" id="UP000028252">
    <property type="component" value="Unassembled WGS sequence"/>
</dbReference>
<dbReference type="eggNOG" id="COG0477">
    <property type="taxonomic scope" value="Bacteria"/>
</dbReference>
<dbReference type="SUPFAM" id="SSF103473">
    <property type="entry name" value="MFS general substrate transporter"/>
    <property type="match status" value="1"/>
</dbReference>
<dbReference type="EMBL" id="JMQN01000040">
    <property type="protein sequence ID" value="KEA63032.1"/>
    <property type="molecule type" value="Genomic_DNA"/>
</dbReference>
<dbReference type="CDD" id="cd17321">
    <property type="entry name" value="MFS_MMR_MDR_like"/>
    <property type="match status" value="1"/>
</dbReference>
<keyword evidence="4 6" id="KW-1133">Transmembrane helix</keyword>
<feature type="transmembrane region" description="Helical" evidence="6">
    <location>
        <begin position="41"/>
        <end position="60"/>
    </location>
</feature>
<dbReference type="STRING" id="1232683.ADIMK_2556"/>
<keyword evidence="2" id="KW-0813">Transport</keyword>
<feature type="transmembrane region" description="Helical" evidence="6">
    <location>
        <begin position="97"/>
        <end position="119"/>
    </location>
</feature>
<evidence type="ECO:0000256" key="5">
    <source>
        <dbReference type="ARBA" id="ARBA00023136"/>
    </source>
</evidence>
<dbReference type="InterPro" id="IPR011701">
    <property type="entry name" value="MFS"/>
</dbReference>
<dbReference type="PANTHER" id="PTHR42718">
    <property type="entry name" value="MAJOR FACILITATOR SUPERFAMILY MULTIDRUG TRANSPORTER MFSC"/>
    <property type="match status" value="1"/>
</dbReference>
<evidence type="ECO:0000256" key="6">
    <source>
        <dbReference type="SAM" id="Phobius"/>
    </source>
</evidence>
<dbReference type="OrthoDB" id="9812221at2"/>
<dbReference type="PROSITE" id="PS50850">
    <property type="entry name" value="MFS"/>
    <property type="match status" value="1"/>
</dbReference>
<dbReference type="Pfam" id="PF07690">
    <property type="entry name" value="MFS_1"/>
    <property type="match status" value="1"/>
</dbReference>
<feature type="transmembrane region" description="Helical" evidence="6">
    <location>
        <begin position="131"/>
        <end position="155"/>
    </location>
</feature>
<dbReference type="InterPro" id="IPR020846">
    <property type="entry name" value="MFS_dom"/>
</dbReference>
<feature type="transmembrane region" description="Helical" evidence="6">
    <location>
        <begin position="261"/>
        <end position="285"/>
    </location>
</feature>
<dbReference type="PATRIC" id="fig|1232683.4.peg.2508"/>
<gene>
    <name evidence="8" type="ORF">ADIMK_2556</name>
</gene>
<evidence type="ECO:0000256" key="1">
    <source>
        <dbReference type="ARBA" id="ARBA00004141"/>
    </source>
</evidence>
<dbReference type="InterPro" id="IPR005829">
    <property type="entry name" value="Sugar_transporter_CS"/>
</dbReference>
<feature type="transmembrane region" description="Helical" evidence="6">
    <location>
        <begin position="351"/>
        <end position="369"/>
    </location>
</feature>
<sequence length="505" mass="53607">MKGHGLLLTASASCALTIFDTNLVGVILPSLVSDLGADFSQMAWVQSSFLLTFASLLLFAGAMADRYGRRRVLCVGLWLFGCAALASSLAPNISLLIGARAVQGVGAALLLAPALSTIGHRFRLQDEAIRAWSTWGSIMGLTMVIAPLLSSLAGYLLGWRWAFFIFVPICVTLIIAVPRTIDADRPNGAHAFDWAGAICFSLSMLLWVWGLINGPQAGWTSPQSVIVFTLGMITLAAFVAIELRQINPMLHLRLFRSGRFVGAVIAMLGYAGAAQVMAALLPLYLQRGMGVSFLWTGCALLPFAVTMFMFPTIGRRLSNRLQSYQLLGVGLAIISVGNIWLALAATSSNPIWFFIGMSILGAGGGLINGETQKAILGTVPKERTGMASGISTTARFFAMLVGYASLSSVLASGVKSRLQDAFCSSGSGRCEALPDALEWVVTGRFITDHPSLGVLEKGAALASYREGFAGLFLAAAIVAILAALLTVSLSIRGREPGRCFWGSIR</sequence>
<evidence type="ECO:0000313" key="9">
    <source>
        <dbReference type="Proteomes" id="UP000028252"/>
    </source>
</evidence>
<keyword evidence="9" id="KW-1185">Reference proteome</keyword>
<organism evidence="8 9">
    <name type="scientific">Marinobacterium lacunae</name>
    <dbReference type="NCBI Taxonomy" id="1232683"/>
    <lineage>
        <taxon>Bacteria</taxon>
        <taxon>Pseudomonadati</taxon>
        <taxon>Pseudomonadota</taxon>
        <taxon>Gammaproteobacteria</taxon>
        <taxon>Oceanospirillales</taxon>
        <taxon>Oceanospirillaceae</taxon>
        <taxon>Marinobacterium</taxon>
    </lineage>
</organism>
<feature type="transmembrane region" description="Helical" evidence="6">
    <location>
        <begin position="224"/>
        <end position="241"/>
    </location>
</feature>
<feature type="transmembrane region" description="Helical" evidence="6">
    <location>
        <begin position="390"/>
        <end position="411"/>
    </location>
</feature>
<dbReference type="PROSITE" id="PS00216">
    <property type="entry name" value="SUGAR_TRANSPORT_1"/>
    <property type="match status" value="1"/>
</dbReference>
<comment type="subcellular location">
    <subcellularLocation>
        <location evidence="1">Membrane</location>
        <topology evidence="1">Multi-pass membrane protein</topology>
    </subcellularLocation>
</comment>
<evidence type="ECO:0000256" key="3">
    <source>
        <dbReference type="ARBA" id="ARBA00022692"/>
    </source>
</evidence>
<feature type="transmembrane region" description="Helical" evidence="6">
    <location>
        <begin position="326"/>
        <end position="345"/>
    </location>
</feature>
<dbReference type="Gene3D" id="1.20.1250.20">
    <property type="entry name" value="MFS general substrate transporter like domains"/>
    <property type="match status" value="1"/>
</dbReference>
<keyword evidence="3 6" id="KW-0812">Transmembrane</keyword>
<comment type="caution">
    <text evidence="8">The sequence shown here is derived from an EMBL/GenBank/DDBJ whole genome shotgun (WGS) entry which is preliminary data.</text>
</comment>
<accession>A0A081FWX7</accession>
<dbReference type="Gene3D" id="1.20.1720.10">
    <property type="entry name" value="Multidrug resistance protein D"/>
    <property type="match status" value="1"/>
</dbReference>
<protein>
    <submittedName>
        <fullName evidence="8">Permeases of the major facilitator superfamily</fullName>
    </submittedName>
</protein>